<feature type="transmembrane region" description="Helical" evidence="1">
    <location>
        <begin position="345"/>
        <end position="363"/>
    </location>
</feature>
<keyword evidence="1" id="KW-0812">Transmembrane</keyword>
<keyword evidence="3" id="KW-1185">Reference proteome</keyword>
<keyword evidence="1" id="KW-0472">Membrane</keyword>
<dbReference type="PANTHER" id="PTHR37577">
    <property type="entry name" value="INTEGRAL MEMBRANE PROTEIN"/>
    <property type="match status" value="1"/>
</dbReference>
<dbReference type="PANTHER" id="PTHR37577:SF1">
    <property type="entry name" value="INTEGRAL MEMBRANE PROTEIN"/>
    <property type="match status" value="1"/>
</dbReference>
<dbReference type="Proteomes" id="UP000574317">
    <property type="component" value="Unassembled WGS sequence"/>
</dbReference>
<dbReference type="AlphaFoldDB" id="A0A8H5JPW3"/>
<feature type="transmembrane region" description="Helical" evidence="1">
    <location>
        <begin position="22"/>
        <end position="48"/>
    </location>
</feature>
<feature type="transmembrane region" description="Helical" evidence="1">
    <location>
        <begin position="480"/>
        <end position="503"/>
    </location>
</feature>
<feature type="transmembrane region" description="Helical" evidence="1">
    <location>
        <begin position="446"/>
        <end position="468"/>
    </location>
</feature>
<sequence length="603" mass="68921">MSNTCNYNCSSHPSEIQPYGDVAGIGVMVAFISTTWIVVFLLIIYYLAAFDPELDPFRLKNEKTPTQYPNHIDFSVLRLVRLLPNLFHIRRANLLQSSRLEPALNKCVIALSDIQIFTGISILVSGYIALRCGLSAYHWQLIVYLAWLANITHLATLSFLRNYFANRRVKLSWRVALMSAMLLILSVAVGLTGHFDWEVGSQHPADFAICYFRRLPDTQTITFESMVKMICLLTYGFSIRMAKMFKGFETSLRQIGAIMRTVSTRRQRGGSQSISDVDPGADKRWLRLIGAAMREVSTQRRRRGSQDIPQWDPRAREGGLERLAILVYDPLVIAVSSLINIHLDLFTSFLAEVYWVIFALIWGTKRLSYTRKLGPKEENEWSFGQTLPLILLLAPMAAIIENLSFSSKPRERERIRRWAINLSNPDWPEFEDNDARRIDREYVASISYHGALCLAAFGYIQAGVFFVVDDLRGISQPFRSFAFSFFVFNPFLQLLWILCSLWISRMYWIIPLKRSANGIALLSLTVVSMTEFWGSLSDDPEISFEDSKIGSSFQPIVAFTSFYYWSGEQYYLGIHLAVSSSHPSIDRVVCSRMGYREEKASTE</sequence>
<name>A0A8H5JPW3_9HYPO</name>
<evidence type="ECO:0000313" key="2">
    <source>
        <dbReference type="EMBL" id="KAF5558536.1"/>
    </source>
</evidence>
<keyword evidence="1" id="KW-1133">Transmembrane helix</keyword>
<reference evidence="2 3" key="1">
    <citation type="submission" date="2020-05" db="EMBL/GenBank/DDBJ databases">
        <title>Identification and distribution of gene clusters putatively required for synthesis of sphingolipid metabolism inhibitors in phylogenetically diverse species of the filamentous fungus Fusarium.</title>
        <authorList>
            <person name="Kim H.-S."/>
            <person name="Busman M."/>
            <person name="Brown D.W."/>
            <person name="Divon H."/>
            <person name="Uhlig S."/>
            <person name="Proctor R.H."/>
        </authorList>
    </citation>
    <scope>NUCLEOTIDE SEQUENCE [LARGE SCALE GENOMIC DNA]</scope>
    <source>
        <strain evidence="2 3">NRRL 25196</strain>
    </source>
</reference>
<dbReference type="EMBL" id="JAAOAO010000185">
    <property type="protein sequence ID" value="KAF5558536.1"/>
    <property type="molecule type" value="Genomic_DNA"/>
</dbReference>
<protein>
    <submittedName>
        <fullName evidence="2">Uncharacterized protein</fullName>
    </submittedName>
</protein>
<dbReference type="InterPro" id="IPR053018">
    <property type="entry name" value="Elsinochrome_Biosynth-Asso"/>
</dbReference>
<evidence type="ECO:0000256" key="1">
    <source>
        <dbReference type="SAM" id="Phobius"/>
    </source>
</evidence>
<feature type="transmembrane region" description="Helical" evidence="1">
    <location>
        <begin position="136"/>
        <end position="159"/>
    </location>
</feature>
<feature type="transmembrane region" description="Helical" evidence="1">
    <location>
        <begin position="108"/>
        <end position="130"/>
    </location>
</feature>
<feature type="transmembrane region" description="Helical" evidence="1">
    <location>
        <begin position="383"/>
        <end position="405"/>
    </location>
</feature>
<accession>A0A8H5JPW3</accession>
<organism evidence="2 3">
    <name type="scientific">Fusarium napiforme</name>
    <dbReference type="NCBI Taxonomy" id="42672"/>
    <lineage>
        <taxon>Eukaryota</taxon>
        <taxon>Fungi</taxon>
        <taxon>Dikarya</taxon>
        <taxon>Ascomycota</taxon>
        <taxon>Pezizomycotina</taxon>
        <taxon>Sordariomycetes</taxon>
        <taxon>Hypocreomycetidae</taxon>
        <taxon>Hypocreales</taxon>
        <taxon>Nectriaceae</taxon>
        <taxon>Fusarium</taxon>
        <taxon>Fusarium fujikuroi species complex</taxon>
    </lineage>
</organism>
<gene>
    <name evidence="2" type="ORF">FNAPI_5061</name>
</gene>
<comment type="caution">
    <text evidence="2">The sequence shown here is derived from an EMBL/GenBank/DDBJ whole genome shotgun (WGS) entry which is preliminary data.</text>
</comment>
<feature type="transmembrane region" description="Helical" evidence="1">
    <location>
        <begin position="221"/>
        <end position="239"/>
    </location>
</feature>
<feature type="transmembrane region" description="Helical" evidence="1">
    <location>
        <begin position="171"/>
        <end position="191"/>
    </location>
</feature>
<proteinExistence type="predicted"/>
<evidence type="ECO:0000313" key="3">
    <source>
        <dbReference type="Proteomes" id="UP000574317"/>
    </source>
</evidence>